<name>A0A9P7VMU2_9AGAR</name>
<reference evidence="2" key="1">
    <citation type="submission" date="2020-11" db="EMBL/GenBank/DDBJ databases">
        <title>Adaptations for nitrogen fixation in a non-lichenized fungal sporocarp promotes dispersal by wood-feeding termites.</title>
        <authorList>
            <consortium name="DOE Joint Genome Institute"/>
            <person name="Koch R.A."/>
            <person name="Yoon G."/>
            <person name="Arayal U."/>
            <person name="Lail K."/>
            <person name="Amirebrahimi M."/>
            <person name="Labutti K."/>
            <person name="Lipzen A."/>
            <person name="Riley R."/>
            <person name="Barry K."/>
            <person name="Henrissat B."/>
            <person name="Grigoriev I.V."/>
            <person name="Herr J.R."/>
            <person name="Aime M.C."/>
        </authorList>
    </citation>
    <scope>NUCLEOTIDE SEQUENCE</scope>
    <source>
        <strain evidence="2">MCA 3950</strain>
    </source>
</reference>
<dbReference type="Proteomes" id="UP000812287">
    <property type="component" value="Unassembled WGS sequence"/>
</dbReference>
<feature type="compositionally biased region" description="Basic and acidic residues" evidence="1">
    <location>
        <begin position="464"/>
        <end position="476"/>
    </location>
</feature>
<feature type="compositionally biased region" description="Pro residues" evidence="1">
    <location>
        <begin position="1030"/>
        <end position="1053"/>
    </location>
</feature>
<protein>
    <submittedName>
        <fullName evidence="2">Uncharacterized protein</fullName>
    </submittedName>
</protein>
<feature type="region of interest" description="Disordered" evidence="1">
    <location>
        <begin position="183"/>
        <end position="215"/>
    </location>
</feature>
<dbReference type="GeneID" id="66101728"/>
<feature type="compositionally biased region" description="Acidic residues" evidence="1">
    <location>
        <begin position="269"/>
        <end position="283"/>
    </location>
</feature>
<gene>
    <name evidence="2" type="ORF">BT62DRAFT_1078928</name>
</gene>
<feature type="region of interest" description="Disordered" evidence="1">
    <location>
        <begin position="229"/>
        <end position="290"/>
    </location>
</feature>
<feature type="compositionally biased region" description="Polar residues" evidence="1">
    <location>
        <begin position="1161"/>
        <end position="1171"/>
    </location>
</feature>
<comment type="caution">
    <text evidence="2">The sequence shown here is derived from an EMBL/GenBank/DDBJ whole genome shotgun (WGS) entry which is preliminary data.</text>
</comment>
<feature type="compositionally biased region" description="Polar residues" evidence="1">
    <location>
        <begin position="187"/>
        <end position="196"/>
    </location>
</feature>
<feature type="compositionally biased region" description="Low complexity" evidence="1">
    <location>
        <begin position="327"/>
        <end position="337"/>
    </location>
</feature>
<sequence length="1606" mass="173220">MGAQSTIHSLHLQDDGKGMIFREHLDGAHLYPDNERQTALTKSRVFRGCVMGGAFLCPPAVQPVQSNGVYCVISIRRIIDLIDANDTYKHTRVDDHPKLLAHNYHLLVCPAPHFLVRQTNLVIRSRPFRQLTPAMPAFPSFMSLSGRNKNKSNKSPFKIRRMNTTISPHPYAAPAVFDISHDKRTSMDSTVSTVSEGTEKRPRCPRAPENSQKMKLDIDLSLEPTANWFPEHLFPGGEGEASGSSGSGSRRDYEHNVKQPQNSQKNSATDEDGGIYGDSEDETSVSSSNSDDILANLEALDASHFVNIAGPANDRSNRVPMLHKRTAPTPIKIPTTTLHGPKAQPIRLASASDRRSRPTSQISSVEELSAVSGSTLARALLANSFVLSSDNRLSRHRSGASSLVRTDSATLPRGEHPFLNSPAIRDRTLSWGSQFSSSVSPASSEVVPPIPFNAELVYSPPRNARPEANKLTDAPKRAGTGSIIGLSDDVDPNTSASLPRSNGLATTTLSDHHYSEPLEKINESSPADPEEFCDKGINPQQEVSATDVVEDVLEDIPLQPSSPLASSAVNAAHPIKPDSDHNASPSRSSVQQPVSPSTEASATSAKDIGAVLDYYEHSISNEPVAESNEYRLPFSPIPEELSSQLSPPSPFKQDAKPHALSGSLILSTSTPSASGSGRIEWVARRDSIRSANSSEDNGSRLSLLPIGERPRSLQLSPNASTASMYTSPSAACSPTSHSYPLVSPTANNVINHQRTGSAPSPIKVIRDLRDMDSYQLIVAPIGNSDCSDGAPNSVGSSYGQQTFPETPDLSSPTYSLESATRSDYGQEEFLHTPISAALPRANMMPSITQQVLLTRAASSVHSARHSRRVSITRVRTVAPSLDDFALVPADARVLPPLCTGGHMRVPQDTLSHPLPSILDESPVGLHETVMPTAVSNPKPATPPILHQGSSESMLSILSRRTGTGSTISLETETNSDIRLLKALPALPPLPLPSSHSTPSLVTPDIVPLPPAASDLVEPPSTPSVRRLDPSPGPSPFVTPLPMPAPEAPPPPPAVRRNVSPPVLVVLPQPSLPVPIQGYGNSPAVIHAPPAPVVPSPPPLPAHPYSASPPSARPPRRDPIYADHDSDAYKALGSPPPYDFIVHNHPIPSTGGREAGPGLILSASSSPANLNEDSAVASSSASRRRRTRAPAGPRGPSQPKRDRVPSVSSGDSVNRRTYFVALPSPRFQTPTPKWRGYTVDAAKWTFRSSELQAIVSKAIRKSAEASSIRLLHQGAVDLEIPAEMEKLEKQRMDVKSRYKMFTRRRMELLESLSAVVNPNASWENPTLAVRYVEDLKDVSVGLDRMAEDLHSIDQQIAQLNSLCEVHFASALAMALRKLNSSFLKEFAQSQALREQVQILEAEKNEAWQHAENMAQDFDNLSERAQLGSPDSQGKRFSRISAVRKSNVRMSRAGLRSARSSIISNNRLSTSSGAKSTFSEDVPPVPLIPRQRPNDIMTNLSSRISTGISTDGITPNSDTRAMIRAHEEVCEMLGITSKDLKPRRALSLVVPQSNDEEAITPELRHGRRSSCDRPSSLPHSAGLAQVYKAMSAEPNGILVTLGMLSDSK</sequence>
<feature type="region of interest" description="Disordered" evidence="1">
    <location>
        <begin position="1011"/>
        <end position="1054"/>
    </location>
</feature>
<keyword evidence="3" id="KW-1185">Reference proteome</keyword>
<feature type="compositionally biased region" description="Polar residues" evidence="1">
    <location>
        <begin position="258"/>
        <end position="267"/>
    </location>
</feature>
<dbReference type="RefSeq" id="XP_043036326.1">
    <property type="nucleotide sequence ID" value="XM_043179434.1"/>
</dbReference>
<proteinExistence type="predicted"/>
<feature type="region of interest" description="Disordered" evidence="1">
    <location>
        <begin position="1096"/>
        <end position="1210"/>
    </location>
</feature>
<feature type="compositionally biased region" description="Polar residues" evidence="1">
    <location>
        <begin position="358"/>
        <end position="368"/>
    </location>
</feature>
<feature type="compositionally biased region" description="Polar residues" evidence="1">
    <location>
        <begin position="492"/>
        <end position="509"/>
    </location>
</feature>
<evidence type="ECO:0000256" key="1">
    <source>
        <dbReference type="SAM" id="MobiDB-lite"/>
    </source>
</evidence>
<accession>A0A9P7VMU2</accession>
<feature type="compositionally biased region" description="Polar residues" evidence="1">
    <location>
        <begin position="399"/>
        <end position="409"/>
    </location>
</feature>
<feature type="region of interest" description="Disordered" evidence="1">
    <location>
        <begin position="461"/>
        <end position="513"/>
    </location>
</feature>
<evidence type="ECO:0000313" key="3">
    <source>
        <dbReference type="Proteomes" id="UP000812287"/>
    </source>
</evidence>
<feature type="region of interest" description="Disordered" evidence="1">
    <location>
        <begin position="326"/>
        <end position="368"/>
    </location>
</feature>
<feature type="region of interest" description="Disordered" evidence="1">
    <location>
        <begin position="1465"/>
        <end position="1491"/>
    </location>
</feature>
<feature type="region of interest" description="Disordered" evidence="1">
    <location>
        <begin position="572"/>
        <end position="603"/>
    </location>
</feature>
<dbReference type="OrthoDB" id="3271284at2759"/>
<feature type="compositionally biased region" description="Low complexity" evidence="1">
    <location>
        <begin position="584"/>
        <end position="597"/>
    </location>
</feature>
<evidence type="ECO:0000313" key="2">
    <source>
        <dbReference type="EMBL" id="KAG7442826.1"/>
    </source>
</evidence>
<feature type="region of interest" description="Disordered" evidence="1">
    <location>
        <begin position="396"/>
        <end position="420"/>
    </location>
</feature>
<feature type="compositionally biased region" description="Basic and acidic residues" evidence="1">
    <location>
        <begin position="1114"/>
        <end position="1127"/>
    </location>
</feature>
<organism evidence="2 3">
    <name type="scientific">Guyanagaster necrorhizus</name>
    <dbReference type="NCBI Taxonomy" id="856835"/>
    <lineage>
        <taxon>Eukaryota</taxon>
        <taxon>Fungi</taxon>
        <taxon>Dikarya</taxon>
        <taxon>Basidiomycota</taxon>
        <taxon>Agaricomycotina</taxon>
        <taxon>Agaricomycetes</taxon>
        <taxon>Agaricomycetidae</taxon>
        <taxon>Agaricales</taxon>
        <taxon>Marasmiineae</taxon>
        <taxon>Physalacriaceae</taxon>
        <taxon>Guyanagaster</taxon>
    </lineage>
</organism>
<dbReference type="EMBL" id="MU250548">
    <property type="protein sequence ID" value="KAG7442826.1"/>
    <property type="molecule type" value="Genomic_DNA"/>
</dbReference>